<keyword evidence="6 7" id="KW-0012">Acyltransferase</keyword>
<evidence type="ECO:0000256" key="4">
    <source>
        <dbReference type="ARBA" id="ARBA00022679"/>
    </source>
</evidence>
<name>A0A2W2AKQ7_9BACT</name>
<comment type="subcellular location">
    <subcellularLocation>
        <location evidence="1">Cell inner membrane</location>
    </subcellularLocation>
</comment>
<keyword evidence="3" id="KW-0997">Cell inner membrane</keyword>
<dbReference type="GO" id="GO:0009247">
    <property type="term" value="P:glycolipid biosynthetic process"/>
    <property type="evidence" value="ECO:0007669"/>
    <property type="project" value="UniProtKB-ARBA"/>
</dbReference>
<dbReference type="Proteomes" id="UP000248745">
    <property type="component" value="Unassembled WGS sequence"/>
</dbReference>
<dbReference type="EMBL" id="QKTW01000016">
    <property type="protein sequence ID" value="PZF72860.1"/>
    <property type="molecule type" value="Genomic_DNA"/>
</dbReference>
<dbReference type="OrthoDB" id="9801955at2"/>
<proteinExistence type="predicted"/>
<gene>
    <name evidence="7" type="ORF">DN068_10630</name>
</gene>
<dbReference type="GO" id="GO:0016746">
    <property type="term" value="F:acyltransferase activity"/>
    <property type="evidence" value="ECO:0007669"/>
    <property type="project" value="UniProtKB-KW"/>
</dbReference>
<dbReference type="RefSeq" id="WP_110998893.1">
    <property type="nucleotide sequence ID" value="NZ_QKTW01000016.1"/>
</dbReference>
<dbReference type="PANTHER" id="PTHR30606:SF10">
    <property type="entry name" value="PHOSPHATIDYLINOSITOL MANNOSIDE ACYLTRANSFERASE"/>
    <property type="match status" value="1"/>
</dbReference>
<dbReference type="InterPro" id="IPR004960">
    <property type="entry name" value="LipA_acyltrans"/>
</dbReference>
<evidence type="ECO:0000313" key="7">
    <source>
        <dbReference type="EMBL" id="PZF72860.1"/>
    </source>
</evidence>
<evidence type="ECO:0000256" key="5">
    <source>
        <dbReference type="ARBA" id="ARBA00023136"/>
    </source>
</evidence>
<keyword evidence="2" id="KW-1003">Cell membrane</keyword>
<dbReference type="AlphaFoldDB" id="A0A2W2AKQ7"/>
<accession>A0A2W2AKQ7</accession>
<evidence type="ECO:0000256" key="1">
    <source>
        <dbReference type="ARBA" id="ARBA00004533"/>
    </source>
</evidence>
<keyword evidence="8" id="KW-1185">Reference proteome</keyword>
<evidence type="ECO:0000256" key="6">
    <source>
        <dbReference type="ARBA" id="ARBA00023315"/>
    </source>
</evidence>
<organism evidence="7 8">
    <name type="scientific">Taibaiella soli</name>
    <dbReference type="NCBI Taxonomy" id="1649169"/>
    <lineage>
        <taxon>Bacteria</taxon>
        <taxon>Pseudomonadati</taxon>
        <taxon>Bacteroidota</taxon>
        <taxon>Chitinophagia</taxon>
        <taxon>Chitinophagales</taxon>
        <taxon>Chitinophagaceae</taxon>
        <taxon>Taibaiella</taxon>
    </lineage>
</organism>
<dbReference type="PANTHER" id="PTHR30606">
    <property type="entry name" value="LIPID A BIOSYNTHESIS LAUROYL ACYLTRANSFERASE"/>
    <property type="match status" value="1"/>
</dbReference>
<evidence type="ECO:0000256" key="2">
    <source>
        <dbReference type="ARBA" id="ARBA00022475"/>
    </source>
</evidence>
<keyword evidence="5" id="KW-0472">Membrane</keyword>
<dbReference type="Pfam" id="PF03279">
    <property type="entry name" value="Lip_A_acyltrans"/>
    <property type="match status" value="1"/>
</dbReference>
<dbReference type="CDD" id="cd07984">
    <property type="entry name" value="LPLAT_LABLAT-like"/>
    <property type="match status" value="1"/>
</dbReference>
<reference evidence="7 8" key="1">
    <citation type="submission" date="2018-06" db="EMBL/GenBank/DDBJ databases">
        <title>Mucibacter soli gen. nov., sp. nov., a new member of the family Chitinophagaceae producing mucin.</title>
        <authorList>
            <person name="Kim M.-K."/>
            <person name="Park S."/>
            <person name="Kim T.-S."/>
            <person name="Joung Y."/>
            <person name="Han J.-H."/>
            <person name="Kim S.B."/>
        </authorList>
    </citation>
    <scope>NUCLEOTIDE SEQUENCE [LARGE SCALE GENOMIC DNA]</scope>
    <source>
        <strain evidence="7 8">R1-15</strain>
    </source>
</reference>
<evidence type="ECO:0000313" key="8">
    <source>
        <dbReference type="Proteomes" id="UP000248745"/>
    </source>
</evidence>
<evidence type="ECO:0000256" key="3">
    <source>
        <dbReference type="ARBA" id="ARBA00022519"/>
    </source>
</evidence>
<keyword evidence="4 7" id="KW-0808">Transferase</keyword>
<dbReference type="GO" id="GO:0005886">
    <property type="term" value="C:plasma membrane"/>
    <property type="evidence" value="ECO:0007669"/>
    <property type="project" value="UniProtKB-SubCell"/>
</dbReference>
<sequence length="285" mass="33716">MYYLLLIFLFPLSLLPLSVLYLLSDALYWLLFHVIGYRREIVKDNLKHAFADKTDEEREVIMKRFYKSFCDQWIETLKLLSISKSALNKRVKGNWDVFKMLDQEGKNTYALLGHTFNWEWANVICQLNSPQQFAGVYLPLENKAFDRLMRYVRTRSGGVLISMKALKSGLQQIAAKRHIIGMIADQNPSVTEVALWLPFMHREAPFFRGPEQMARRARGAVVFAGIKKVRRGYYEVKLELMCRDASETNSEDITRQYVAFMERQLRDQPENWLWSHRRWKHIRKV</sequence>
<comment type="caution">
    <text evidence="7">The sequence shown here is derived from an EMBL/GenBank/DDBJ whole genome shotgun (WGS) entry which is preliminary data.</text>
</comment>
<protein>
    <submittedName>
        <fullName evidence="7">Lipid A biosynthesis acyltransferase</fullName>
    </submittedName>
</protein>